<dbReference type="Pfam" id="PF04945">
    <property type="entry name" value="YHS"/>
    <property type="match status" value="1"/>
</dbReference>
<evidence type="ECO:0000313" key="3">
    <source>
        <dbReference type="EMBL" id="BDD89176.1"/>
    </source>
</evidence>
<dbReference type="SMART" id="SM00746">
    <property type="entry name" value="TRASH"/>
    <property type="match status" value="1"/>
</dbReference>
<dbReference type="Proteomes" id="UP000830055">
    <property type="component" value="Chromosome"/>
</dbReference>
<dbReference type="InterPro" id="IPR011017">
    <property type="entry name" value="TRASH_dom"/>
</dbReference>
<keyword evidence="1" id="KW-0472">Membrane</keyword>
<name>A0ABM7WDW5_9BACT</name>
<sequence>MGPLRILILAALLYIGYRLIMRSLGKGAAGKDGKDTSTRKEKTEQLTDVLVEDPVCHRLVPKGQAVTVEHDGKPHYFCSKECSAAFLSEKGEQS</sequence>
<feature type="domain" description="TRASH" evidence="2">
    <location>
        <begin position="53"/>
        <end position="90"/>
    </location>
</feature>
<dbReference type="InterPro" id="IPR007029">
    <property type="entry name" value="YHS_dom"/>
</dbReference>
<keyword evidence="1" id="KW-1133">Transmembrane helix</keyword>
<dbReference type="RefSeq" id="WP_284152491.1">
    <property type="nucleotide sequence ID" value="NZ_AP025516.1"/>
</dbReference>
<evidence type="ECO:0000256" key="1">
    <source>
        <dbReference type="SAM" id="Phobius"/>
    </source>
</evidence>
<keyword evidence="1" id="KW-0812">Transmembrane</keyword>
<gene>
    <name evidence="3" type="ORF">DPPLL_35410</name>
</gene>
<keyword evidence="4" id="KW-1185">Reference proteome</keyword>
<accession>A0ABM7WDW5</accession>
<evidence type="ECO:0000313" key="4">
    <source>
        <dbReference type="Proteomes" id="UP000830055"/>
    </source>
</evidence>
<evidence type="ECO:0000259" key="2">
    <source>
        <dbReference type="SMART" id="SM00746"/>
    </source>
</evidence>
<dbReference type="EMBL" id="AP025516">
    <property type="protein sequence ID" value="BDD89176.1"/>
    <property type="molecule type" value="Genomic_DNA"/>
</dbReference>
<protein>
    <recommendedName>
        <fullName evidence="2">TRASH domain-containing protein</fullName>
    </recommendedName>
</protein>
<reference evidence="3 4" key="1">
    <citation type="submission" date="2022-01" db="EMBL/GenBank/DDBJ databases">
        <title>Desulfofustis limnae sp. nov., a novel mesophilic sulfate-reducing bacterium isolated from marsh soil.</title>
        <authorList>
            <person name="Watanabe M."/>
            <person name="Takahashi A."/>
            <person name="Kojima H."/>
            <person name="Fukui M."/>
        </authorList>
    </citation>
    <scope>NUCLEOTIDE SEQUENCE [LARGE SCALE GENOMIC DNA]</scope>
    <source>
        <strain evidence="3 4">PPLL</strain>
    </source>
</reference>
<proteinExistence type="predicted"/>
<feature type="transmembrane region" description="Helical" evidence="1">
    <location>
        <begin position="6"/>
        <end position="24"/>
    </location>
</feature>
<organism evidence="3 4">
    <name type="scientific">Desulfofustis limnaeus</name>
    <dbReference type="NCBI Taxonomy" id="2740163"/>
    <lineage>
        <taxon>Bacteria</taxon>
        <taxon>Pseudomonadati</taxon>
        <taxon>Thermodesulfobacteriota</taxon>
        <taxon>Desulfobulbia</taxon>
        <taxon>Desulfobulbales</taxon>
        <taxon>Desulfocapsaceae</taxon>
        <taxon>Desulfofustis</taxon>
    </lineage>
</organism>